<dbReference type="Proteomes" id="UP001596074">
    <property type="component" value="Unassembled WGS sequence"/>
</dbReference>
<dbReference type="NCBIfam" id="TIGR01630">
    <property type="entry name" value="psiM2_ORF9"/>
    <property type="match status" value="1"/>
</dbReference>
<dbReference type="Gene3D" id="3.30.420.240">
    <property type="match status" value="1"/>
</dbReference>
<dbReference type="RefSeq" id="WP_378280309.1">
    <property type="nucleotide sequence ID" value="NZ_JBHSON010000004.1"/>
</dbReference>
<comment type="caution">
    <text evidence="3">The sequence shown here is derived from an EMBL/GenBank/DDBJ whole genome shotgun (WGS) entry which is preliminary data.</text>
</comment>
<gene>
    <name evidence="3" type="primary">terL</name>
    <name evidence="3" type="ORF">ACFPZN_04220</name>
</gene>
<sequence length="502" mass="55905">MTTLDFVQQGVLQAMLRHYATGTTRRWQTPGELAQTLDPRTVQTPALDLIDDELVRLHGTPDGRLLISMSPQEGKSQRTSRRFPTWVLAQNPDTRIAICSYEHGVARRWGRVIRDDINAHGPTLGLRVRDDLSAQHEWQLAGHEGGVYSVGIGGGLTGRPVDLLVVDDPIKDREQADSPTYRERVWDWWLEVGSTRLAPGAPVVVIATRWHEEDLIGKLLAAEDGHLWRVVNIPAQADHRPEQGETDPLGREPGEFMLSARGRTAAQWEAIKTRSGSRTWNALYQGRPAPAEGGIFHRDWWRWYDTPRWIEQADGTRWAPGADEVVQSWDMAFKDTSSSDYVVGQVWGRWGLEVYLLDQICERLSFVETLKAVRTLSARWPQATAKYVEDKANGTAVINALSRTVHGLIPVEPDGSKEARASAVSPFVEAAAVHLPAPEFAPWVGGYIDEHASFPNGAHDDQVDATSQALNRLLLNPILTGGIVVQDEDLDASLEHFSISPY</sequence>
<proteinExistence type="predicted"/>
<keyword evidence="4" id="KW-1185">Reference proteome</keyword>
<reference evidence="4" key="1">
    <citation type="journal article" date="2019" name="Int. J. Syst. Evol. Microbiol.">
        <title>The Global Catalogue of Microorganisms (GCM) 10K type strain sequencing project: providing services to taxonomists for standard genome sequencing and annotation.</title>
        <authorList>
            <consortium name="The Broad Institute Genomics Platform"/>
            <consortium name="The Broad Institute Genome Sequencing Center for Infectious Disease"/>
            <person name="Wu L."/>
            <person name="Ma J."/>
        </authorList>
    </citation>
    <scope>NUCLEOTIDE SEQUENCE [LARGE SCALE GENOMIC DNA]</scope>
    <source>
        <strain evidence="4">KCTC 42087</strain>
    </source>
</reference>
<dbReference type="Pfam" id="PF03237">
    <property type="entry name" value="Terminase_6N"/>
    <property type="match status" value="1"/>
</dbReference>
<protein>
    <submittedName>
        <fullName evidence="3">Phage terminase large subunit</fullName>
    </submittedName>
</protein>
<name>A0ABW0ZVI6_9ACTN</name>
<dbReference type="Pfam" id="PF17289">
    <property type="entry name" value="Terminase_6C"/>
    <property type="match status" value="1"/>
</dbReference>
<evidence type="ECO:0000256" key="1">
    <source>
        <dbReference type="ARBA" id="ARBA00022612"/>
    </source>
</evidence>
<accession>A0ABW0ZVI6</accession>
<dbReference type="InterPro" id="IPR035421">
    <property type="entry name" value="Terminase_6C"/>
</dbReference>
<keyword evidence="1" id="KW-1188">Viral release from host cell</keyword>
<evidence type="ECO:0000313" key="4">
    <source>
        <dbReference type="Proteomes" id="UP001596074"/>
    </source>
</evidence>
<evidence type="ECO:0000259" key="2">
    <source>
        <dbReference type="Pfam" id="PF17289"/>
    </source>
</evidence>
<organism evidence="3 4">
    <name type="scientific">Actinomadura rugatobispora</name>
    <dbReference type="NCBI Taxonomy" id="1994"/>
    <lineage>
        <taxon>Bacteria</taxon>
        <taxon>Bacillati</taxon>
        <taxon>Actinomycetota</taxon>
        <taxon>Actinomycetes</taxon>
        <taxon>Streptosporangiales</taxon>
        <taxon>Thermomonosporaceae</taxon>
        <taxon>Actinomadura</taxon>
    </lineage>
</organism>
<dbReference type="InterPro" id="IPR006517">
    <property type="entry name" value="Phage_terminase_lsu-like_C"/>
</dbReference>
<dbReference type="EMBL" id="JBHSON010000004">
    <property type="protein sequence ID" value="MFC5744815.1"/>
    <property type="molecule type" value="Genomic_DNA"/>
</dbReference>
<evidence type="ECO:0000313" key="3">
    <source>
        <dbReference type="EMBL" id="MFC5744815.1"/>
    </source>
</evidence>
<feature type="domain" description="Terminase large subunit gp17-like C-terminal" evidence="2">
    <location>
        <begin position="328"/>
        <end position="472"/>
    </location>
</feature>